<feature type="compositionally biased region" description="Basic residues" evidence="2">
    <location>
        <begin position="495"/>
        <end position="511"/>
    </location>
</feature>
<evidence type="ECO:0000313" key="3">
    <source>
        <dbReference type="EMBL" id="QPG73818.1"/>
    </source>
</evidence>
<organism evidence="3 4">
    <name type="scientific">Eeniella nana</name>
    <name type="common">Yeast</name>
    <name type="synonym">Brettanomyces nanus</name>
    <dbReference type="NCBI Taxonomy" id="13502"/>
    <lineage>
        <taxon>Eukaryota</taxon>
        <taxon>Fungi</taxon>
        <taxon>Dikarya</taxon>
        <taxon>Ascomycota</taxon>
        <taxon>Saccharomycotina</taxon>
        <taxon>Pichiomycetes</taxon>
        <taxon>Pichiales</taxon>
        <taxon>Pichiaceae</taxon>
        <taxon>Brettanomyces</taxon>
    </lineage>
</organism>
<evidence type="ECO:0000313" key="4">
    <source>
        <dbReference type="Proteomes" id="UP000662931"/>
    </source>
</evidence>
<protein>
    <submittedName>
        <fullName evidence="3">Uncharacterized protein</fullName>
    </submittedName>
</protein>
<dbReference type="KEGG" id="bnn:FOA43_001132"/>
<feature type="compositionally biased region" description="Basic and acidic residues" evidence="2">
    <location>
        <begin position="259"/>
        <end position="273"/>
    </location>
</feature>
<feature type="coiled-coil region" evidence="1">
    <location>
        <begin position="59"/>
        <end position="93"/>
    </location>
</feature>
<feature type="region of interest" description="Disordered" evidence="2">
    <location>
        <begin position="1"/>
        <end position="45"/>
    </location>
</feature>
<dbReference type="GeneID" id="62194533"/>
<feature type="compositionally biased region" description="Basic and acidic residues" evidence="2">
    <location>
        <begin position="407"/>
        <end position="421"/>
    </location>
</feature>
<feature type="region of interest" description="Disordered" evidence="2">
    <location>
        <begin position="363"/>
        <end position="472"/>
    </location>
</feature>
<feature type="compositionally biased region" description="Acidic residues" evidence="2">
    <location>
        <begin position="188"/>
        <end position="197"/>
    </location>
</feature>
<gene>
    <name evidence="3" type="ORF">FOA43_001132</name>
</gene>
<feature type="compositionally biased region" description="Acidic residues" evidence="2">
    <location>
        <begin position="368"/>
        <end position="382"/>
    </location>
</feature>
<feature type="compositionally biased region" description="Basic and acidic residues" evidence="2">
    <location>
        <begin position="205"/>
        <end position="219"/>
    </location>
</feature>
<keyword evidence="4" id="KW-1185">Reference proteome</keyword>
<name>A0A875RYM9_EENNA</name>
<reference evidence="3" key="1">
    <citation type="submission" date="2020-10" db="EMBL/GenBank/DDBJ databases">
        <authorList>
            <person name="Roach M.J.R."/>
        </authorList>
    </citation>
    <scope>NUCLEOTIDE SEQUENCE</scope>
    <source>
        <strain evidence="3">CBS 1945</strain>
    </source>
</reference>
<evidence type="ECO:0000256" key="2">
    <source>
        <dbReference type="SAM" id="MobiDB-lite"/>
    </source>
</evidence>
<accession>A0A875RYM9</accession>
<sequence length="577" mass="66685">MARLSQKPILGIREGNYGSDSSSMEENSSQGFQYRSSSQSSQSSQCSDAYQQRRLLLQNRQLALKNESHLQQISRLQNQLATCQRELLASRQKEVVLRDRLRRSAATVRDTIVTKFEELMAQFNNHLQEIGIGYDGRPYVPLLLREKPDSRDEEPKALGYLAGINETYRRKSRYLRSESPSNTKECDAIEEEEEPQEVQEAQELQEPKGEAEKRPKVDLQEVQIEEDSASGDTIMKNSDVETDSSNKPSFPKVELPPAYKDEPENVPEKKEPKLLPALTETIDNVGIPPLECSDLEHISPEPLKQSKVLDVEGENEISLSERKRRHKLSGMERELKNLEFGMPVAWKEQRTIENNYEEAPMELPDAMDIPEGDLTESDQCDEEEKKPKEIHEIEETGFSNKPMTENPFRESSPETEKDNNKNRRKKRLSGLSRELRNLHFEMPLSWKEETKKESKEVEDTKADDSKISEMMEQNNTFEPIFINSRRRIMVGSFPSKKRKTAQFGRKGRKTRVLKDITTENNNRNLQKEDDKLGKQQKTTSIFDFPDDESNKENVKTRKRGRPRKNASTTTRRHRVKA</sequence>
<dbReference type="AlphaFoldDB" id="A0A875RYM9"/>
<proteinExistence type="predicted"/>
<feature type="region of interest" description="Disordered" evidence="2">
    <location>
        <begin position="492"/>
        <end position="577"/>
    </location>
</feature>
<dbReference type="RefSeq" id="XP_038777383.1">
    <property type="nucleotide sequence ID" value="XM_038921455.1"/>
</dbReference>
<feature type="region of interest" description="Disordered" evidence="2">
    <location>
        <begin position="173"/>
        <end position="277"/>
    </location>
</feature>
<dbReference type="OrthoDB" id="3998182at2759"/>
<evidence type="ECO:0000256" key="1">
    <source>
        <dbReference type="SAM" id="Coils"/>
    </source>
</evidence>
<feature type="compositionally biased region" description="Low complexity" evidence="2">
    <location>
        <begin position="19"/>
        <end position="45"/>
    </location>
</feature>
<dbReference type="Proteomes" id="UP000662931">
    <property type="component" value="Chromosome 1"/>
</dbReference>
<feature type="compositionally biased region" description="Basic and acidic residues" evidence="2">
    <location>
        <begin position="383"/>
        <end position="394"/>
    </location>
</feature>
<feature type="compositionally biased region" description="Basic residues" evidence="2">
    <location>
        <begin position="556"/>
        <end position="577"/>
    </location>
</feature>
<feature type="compositionally biased region" description="Basic and acidic residues" evidence="2">
    <location>
        <begin position="446"/>
        <end position="469"/>
    </location>
</feature>
<keyword evidence="1" id="KW-0175">Coiled coil</keyword>
<dbReference type="EMBL" id="CP064812">
    <property type="protein sequence ID" value="QPG73818.1"/>
    <property type="molecule type" value="Genomic_DNA"/>
</dbReference>